<organism evidence="2 3">
    <name type="scientific">Streptomyces sparsogenes DSM 40356</name>
    <dbReference type="NCBI Taxonomy" id="1331668"/>
    <lineage>
        <taxon>Bacteria</taxon>
        <taxon>Bacillati</taxon>
        <taxon>Actinomycetota</taxon>
        <taxon>Actinomycetes</taxon>
        <taxon>Kitasatosporales</taxon>
        <taxon>Streptomycetaceae</taxon>
        <taxon>Streptomyces</taxon>
    </lineage>
</organism>
<dbReference type="AlphaFoldDB" id="A0A1R1S6A1"/>
<gene>
    <name evidence="2" type="ORF">SPAR_39403</name>
</gene>
<keyword evidence="3" id="KW-1185">Reference proteome</keyword>
<dbReference type="RefSeq" id="WP_141712965.1">
    <property type="nucleotide sequence ID" value="NZ_ASQP01000507.1"/>
</dbReference>
<protein>
    <submittedName>
        <fullName evidence="2">Uncharacterized protein</fullName>
    </submittedName>
</protein>
<evidence type="ECO:0000313" key="3">
    <source>
        <dbReference type="Proteomes" id="UP000186168"/>
    </source>
</evidence>
<dbReference type="EMBL" id="ASQP01000507">
    <property type="protein sequence ID" value="OMI33845.1"/>
    <property type="molecule type" value="Genomic_DNA"/>
</dbReference>
<dbReference type="GeneID" id="96748741"/>
<evidence type="ECO:0000256" key="1">
    <source>
        <dbReference type="SAM" id="MobiDB-lite"/>
    </source>
</evidence>
<sequence>MSLKDKLKEALGKRQSRARHAAPKGGKGATDQPRREAEKLDEELRRRGEQPPGPGQ</sequence>
<proteinExistence type="predicted"/>
<reference evidence="2 3" key="1">
    <citation type="submission" date="2013-05" db="EMBL/GenBank/DDBJ databases">
        <title>Genome sequence of Streptomyces sparsogenes DSM 40356.</title>
        <authorList>
            <person name="Coyne S."/>
            <person name="Seebeck F.P."/>
        </authorList>
    </citation>
    <scope>NUCLEOTIDE SEQUENCE [LARGE SCALE GENOMIC DNA]</scope>
    <source>
        <strain evidence="2 3">DSM 40356</strain>
    </source>
</reference>
<dbReference type="Proteomes" id="UP000186168">
    <property type="component" value="Unassembled WGS sequence"/>
</dbReference>
<feature type="region of interest" description="Disordered" evidence="1">
    <location>
        <begin position="1"/>
        <end position="56"/>
    </location>
</feature>
<feature type="compositionally biased region" description="Basic and acidic residues" evidence="1">
    <location>
        <begin position="1"/>
        <end position="12"/>
    </location>
</feature>
<evidence type="ECO:0000313" key="2">
    <source>
        <dbReference type="EMBL" id="OMI33845.1"/>
    </source>
</evidence>
<name>A0A1R1S6A1_9ACTN</name>
<feature type="compositionally biased region" description="Basic and acidic residues" evidence="1">
    <location>
        <begin position="32"/>
        <end position="49"/>
    </location>
</feature>
<comment type="caution">
    <text evidence="2">The sequence shown here is derived from an EMBL/GenBank/DDBJ whole genome shotgun (WGS) entry which is preliminary data.</text>
</comment>
<accession>A0A1R1S6A1</accession>